<reference evidence="2 3" key="1">
    <citation type="journal article" date="2016" name="Nat. Commun.">
        <title>Thousands of microbial genomes shed light on interconnected biogeochemical processes in an aquifer system.</title>
        <authorList>
            <person name="Anantharaman K."/>
            <person name="Brown C.T."/>
            <person name="Hug L.A."/>
            <person name="Sharon I."/>
            <person name="Castelle C.J."/>
            <person name="Probst A.J."/>
            <person name="Thomas B.C."/>
            <person name="Singh A."/>
            <person name="Wilkins M.J."/>
            <person name="Karaoz U."/>
            <person name="Brodie E.L."/>
            <person name="Williams K.H."/>
            <person name="Hubbard S.S."/>
            <person name="Banfield J.F."/>
        </authorList>
    </citation>
    <scope>NUCLEOTIDE SEQUENCE [LARGE SCALE GENOMIC DNA]</scope>
</reference>
<accession>A0A1G1UYL3</accession>
<sequence>MLSTRPQSTNNSQPLPPPAFETGGTSQPKSEVDQLIWALGEQVTGDYAHQPLHPVLQDKTIDNLQAKDEAHVKSNYPTLQERLKHVSQATRERETQKRQNEAQAKIQQKPVDSPAPMATTKGSLKDRMFSAMGIKRGKKTASLADKSQTREIARTPSQ</sequence>
<dbReference type="EMBL" id="MHBW01000030">
    <property type="protein sequence ID" value="OGY08232.1"/>
    <property type="molecule type" value="Genomic_DNA"/>
</dbReference>
<organism evidence="2 3">
    <name type="scientific">Candidatus Blackburnbacteria bacterium RIFCSPHIGHO2_01_FULL_43_15b</name>
    <dbReference type="NCBI Taxonomy" id="1797513"/>
    <lineage>
        <taxon>Bacteria</taxon>
        <taxon>Candidatus Blackburniibacteriota</taxon>
    </lineage>
</organism>
<gene>
    <name evidence="2" type="ORF">A2782_00440</name>
</gene>
<name>A0A1G1UYL3_9BACT</name>
<comment type="caution">
    <text evidence="2">The sequence shown here is derived from an EMBL/GenBank/DDBJ whole genome shotgun (WGS) entry which is preliminary data.</text>
</comment>
<evidence type="ECO:0000256" key="1">
    <source>
        <dbReference type="SAM" id="MobiDB-lite"/>
    </source>
</evidence>
<feature type="compositionally biased region" description="Basic and acidic residues" evidence="1">
    <location>
        <begin position="90"/>
        <end position="100"/>
    </location>
</feature>
<dbReference type="AlphaFoldDB" id="A0A1G1UYL3"/>
<proteinExistence type="predicted"/>
<dbReference type="Proteomes" id="UP000177967">
    <property type="component" value="Unassembled WGS sequence"/>
</dbReference>
<feature type="compositionally biased region" description="Basic and acidic residues" evidence="1">
    <location>
        <begin position="147"/>
        <end position="158"/>
    </location>
</feature>
<feature type="region of interest" description="Disordered" evidence="1">
    <location>
        <begin position="1"/>
        <end position="32"/>
    </location>
</feature>
<evidence type="ECO:0000313" key="2">
    <source>
        <dbReference type="EMBL" id="OGY08232.1"/>
    </source>
</evidence>
<feature type="compositionally biased region" description="Polar residues" evidence="1">
    <location>
        <begin position="1"/>
        <end position="13"/>
    </location>
</feature>
<evidence type="ECO:0000313" key="3">
    <source>
        <dbReference type="Proteomes" id="UP000177967"/>
    </source>
</evidence>
<feature type="region of interest" description="Disordered" evidence="1">
    <location>
        <begin position="85"/>
        <end position="158"/>
    </location>
</feature>
<protein>
    <submittedName>
        <fullName evidence="2">Uncharacterized protein</fullName>
    </submittedName>
</protein>